<keyword evidence="2" id="KW-0067">ATP-binding</keyword>
<dbReference type="InterPro" id="IPR004536">
    <property type="entry name" value="SPS/SelD"/>
</dbReference>
<dbReference type="AlphaFoldDB" id="A0A537JG84"/>
<dbReference type="GO" id="GO:0005737">
    <property type="term" value="C:cytoplasm"/>
    <property type="evidence" value="ECO:0007669"/>
    <property type="project" value="TreeGrafter"/>
</dbReference>
<dbReference type="GO" id="GO:0005524">
    <property type="term" value="F:ATP binding"/>
    <property type="evidence" value="ECO:0007669"/>
    <property type="project" value="UniProtKB-KW"/>
</dbReference>
<dbReference type="Proteomes" id="UP000320048">
    <property type="component" value="Unassembled WGS sequence"/>
</dbReference>
<dbReference type="GO" id="GO:0004756">
    <property type="term" value="F:selenide, water dikinase activity"/>
    <property type="evidence" value="ECO:0007669"/>
    <property type="project" value="TreeGrafter"/>
</dbReference>
<dbReference type="EMBL" id="VBAO01000119">
    <property type="protein sequence ID" value="TMI82568.1"/>
    <property type="molecule type" value="Genomic_DNA"/>
</dbReference>
<dbReference type="PANTHER" id="PTHR10256:SF0">
    <property type="entry name" value="INACTIVE SELENIDE, WATER DIKINASE-LIKE PROTEIN-RELATED"/>
    <property type="match status" value="1"/>
</dbReference>
<dbReference type="InterPro" id="IPR036676">
    <property type="entry name" value="PurM-like_C_sf"/>
</dbReference>
<proteinExistence type="predicted"/>
<evidence type="ECO:0000256" key="1">
    <source>
        <dbReference type="ARBA" id="ARBA00022741"/>
    </source>
</evidence>
<sequence>TSRSTIEEAIRLMATLNRDAARAMTEVGVSAATDVTGFGLLGHLHEMTRAAQVKARIRLSEVPILEEAWTLAREGVIPGGTDRNRAALEGAVTWDGVGEDGRVLLCDAQTSGGLLMAVPADRLDRLLHALRGGGVPVAAVVGEITGPGRGEITVAAG</sequence>
<accession>A0A537JG84</accession>
<name>A0A537JG84_9BACT</name>
<organism evidence="4 5">
    <name type="scientific">Candidatus Segetimicrobium genomatis</name>
    <dbReference type="NCBI Taxonomy" id="2569760"/>
    <lineage>
        <taxon>Bacteria</taxon>
        <taxon>Bacillati</taxon>
        <taxon>Candidatus Sysuimicrobiota</taxon>
        <taxon>Candidatus Sysuimicrobiia</taxon>
        <taxon>Candidatus Sysuimicrobiales</taxon>
        <taxon>Candidatus Segetimicrobiaceae</taxon>
        <taxon>Candidatus Segetimicrobium</taxon>
    </lineage>
</organism>
<dbReference type="Gene3D" id="3.90.650.10">
    <property type="entry name" value="PurM-like C-terminal domain"/>
    <property type="match status" value="1"/>
</dbReference>
<keyword evidence="4" id="KW-0418">Kinase</keyword>
<keyword evidence="1" id="KW-0547">Nucleotide-binding</keyword>
<comment type="caution">
    <text evidence="4">The sequence shown here is derived from an EMBL/GenBank/DDBJ whole genome shotgun (WGS) entry which is preliminary data.</text>
</comment>
<evidence type="ECO:0000256" key="2">
    <source>
        <dbReference type="ARBA" id="ARBA00022840"/>
    </source>
</evidence>
<evidence type="ECO:0000259" key="3">
    <source>
        <dbReference type="Pfam" id="PF02769"/>
    </source>
</evidence>
<gene>
    <name evidence="4" type="ORF">E6H04_04540</name>
</gene>
<dbReference type="Pfam" id="PF02769">
    <property type="entry name" value="AIRS_C"/>
    <property type="match status" value="1"/>
</dbReference>
<keyword evidence="4" id="KW-0808">Transferase</keyword>
<dbReference type="GO" id="GO:0016260">
    <property type="term" value="P:selenocysteine biosynthetic process"/>
    <property type="evidence" value="ECO:0007669"/>
    <property type="project" value="TreeGrafter"/>
</dbReference>
<evidence type="ECO:0000313" key="4">
    <source>
        <dbReference type="EMBL" id="TMI82568.1"/>
    </source>
</evidence>
<feature type="non-terminal residue" evidence="4">
    <location>
        <position position="1"/>
    </location>
</feature>
<evidence type="ECO:0000313" key="5">
    <source>
        <dbReference type="Proteomes" id="UP000320048"/>
    </source>
</evidence>
<dbReference type="SUPFAM" id="SSF56042">
    <property type="entry name" value="PurM C-terminal domain-like"/>
    <property type="match status" value="1"/>
</dbReference>
<dbReference type="PANTHER" id="PTHR10256">
    <property type="entry name" value="SELENIDE, WATER DIKINASE"/>
    <property type="match status" value="1"/>
</dbReference>
<protein>
    <submittedName>
        <fullName evidence="4">Selenide, water dikinase SelD</fullName>
    </submittedName>
</protein>
<dbReference type="InterPro" id="IPR010918">
    <property type="entry name" value="PurM-like_C_dom"/>
</dbReference>
<feature type="domain" description="PurM-like C-terminal" evidence="3">
    <location>
        <begin position="13"/>
        <end position="154"/>
    </location>
</feature>
<reference evidence="4 5" key="1">
    <citation type="journal article" date="2019" name="Nat. Microbiol.">
        <title>Mediterranean grassland soil C-N compound turnover is dependent on rainfall and depth, and is mediated by genomically divergent microorganisms.</title>
        <authorList>
            <person name="Diamond S."/>
            <person name="Andeer P.F."/>
            <person name="Li Z."/>
            <person name="Crits-Christoph A."/>
            <person name="Burstein D."/>
            <person name="Anantharaman K."/>
            <person name="Lane K.R."/>
            <person name="Thomas B.C."/>
            <person name="Pan C."/>
            <person name="Northen T.R."/>
            <person name="Banfield J.F."/>
        </authorList>
    </citation>
    <scope>NUCLEOTIDE SEQUENCE [LARGE SCALE GENOMIC DNA]</scope>
    <source>
        <strain evidence="4">NP_7</strain>
    </source>
</reference>